<feature type="chain" id="PRO_5036719778" evidence="5">
    <location>
        <begin position="20"/>
        <end position="140"/>
    </location>
</feature>
<keyword evidence="6" id="KW-1185">Reference proteome</keyword>
<proteinExistence type="inferred from homology"/>
<evidence type="ECO:0000313" key="7">
    <source>
        <dbReference type="WBParaSite" id="ACRNAN_scaffold427.g20234.t1"/>
    </source>
</evidence>
<organism evidence="6 7">
    <name type="scientific">Acrobeloides nanus</name>
    <dbReference type="NCBI Taxonomy" id="290746"/>
    <lineage>
        <taxon>Eukaryota</taxon>
        <taxon>Metazoa</taxon>
        <taxon>Ecdysozoa</taxon>
        <taxon>Nematoda</taxon>
        <taxon>Chromadorea</taxon>
        <taxon>Rhabditida</taxon>
        <taxon>Tylenchina</taxon>
        <taxon>Cephalobomorpha</taxon>
        <taxon>Cephaloboidea</taxon>
        <taxon>Cephalobidae</taxon>
        <taxon>Acrobeloides</taxon>
    </lineage>
</organism>
<dbReference type="Gene3D" id="2.60.40.3330">
    <property type="match status" value="1"/>
</dbReference>
<dbReference type="GO" id="GO:0005576">
    <property type="term" value="C:extracellular region"/>
    <property type="evidence" value="ECO:0007669"/>
    <property type="project" value="UniProtKB-SubCell"/>
</dbReference>
<evidence type="ECO:0000256" key="2">
    <source>
        <dbReference type="ARBA" id="ARBA00010112"/>
    </source>
</evidence>
<dbReference type="InterPro" id="IPR001534">
    <property type="entry name" value="Transthyretin-like"/>
</dbReference>
<dbReference type="PANTHER" id="PTHR21700">
    <property type="entry name" value="TRANSTHYRETIN-LIKE FAMILY PROTEIN-RELATED"/>
    <property type="match status" value="1"/>
</dbReference>
<evidence type="ECO:0000256" key="3">
    <source>
        <dbReference type="ARBA" id="ARBA00022525"/>
    </source>
</evidence>
<reference evidence="7" key="1">
    <citation type="submission" date="2022-11" db="UniProtKB">
        <authorList>
            <consortium name="WormBaseParasite"/>
        </authorList>
    </citation>
    <scope>IDENTIFICATION</scope>
</reference>
<dbReference type="GO" id="GO:0009986">
    <property type="term" value="C:cell surface"/>
    <property type="evidence" value="ECO:0007669"/>
    <property type="project" value="InterPro"/>
</dbReference>
<protein>
    <submittedName>
        <fullName evidence="7">Uncharacterized protein</fullName>
    </submittedName>
</protein>
<dbReference type="AlphaFoldDB" id="A0A914DXY7"/>
<dbReference type="Pfam" id="PF01060">
    <property type="entry name" value="TTR-52"/>
    <property type="match status" value="1"/>
</dbReference>
<sequence>MKVFITFCLLFVFISGISAFGTLQSVAARGKLLCNGQPYKDAKIKLYDVDGLLDDFMAETKSDRLGVFYIKGNETEITTIDPKINIYHNCNDEAVECLRKFSITIPDDYITEGPEPAKTFDAAILNLSGQFPGETRDCIN</sequence>
<feature type="signal peptide" evidence="5">
    <location>
        <begin position="1"/>
        <end position="19"/>
    </location>
</feature>
<evidence type="ECO:0000256" key="1">
    <source>
        <dbReference type="ARBA" id="ARBA00004613"/>
    </source>
</evidence>
<name>A0A914DXY7_9BILA</name>
<evidence type="ECO:0000256" key="4">
    <source>
        <dbReference type="ARBA" id="ARBA00022729"/>
    </source>
</evidence>
<comment type="subcellular location">
    <subcellularLocation>
        <location evidence="1">Secreted</location>
    </subcellularLocation>
</comment>
<comment type="similarity">
    <text evidence="2">Belongs to the nematode transthyretin-like family.</text>
</comment>
<dbReference type="WBParaSite" id="ACRNAN_scaffold427.g20234.t1">
    <property type="protein sequence ID" value="ACRNAN_scaffold427.g20234.t1"/>
    <property type="gene ID" value="ACRNAN_scaffold427.g20234"/>
</dbReference>
<keyword evidence="3" id="KW-0964">Secreted</keyword>
<dbReference type="InterPro" id="IPR038479">
    <property type="entry name" value="Transthyretin-like_sf"/>
</dbReference>
<accession>A0A914DXY7</accession>
<dbReference type="Proteomes" id="UP000887540">
    <property type="component" value="Unplaced"/>
</dbReference>
<keyword evidence="4 5" id="KW-0732">Signal</keyword>
<evidence type="ECO:0000256" key="5">
    <source>
        <dbReference type="SAM" id="SignalP"/>
    </source>
</evidence>
<evidence type="ECO:0000313" key="6">
    <source>
        <dbReference type="Proteomes" id="UP000887540"/>
    </source>
</evidence>